<feature type="compositionally biased region" description="Low complexity" evidence="1">
    <location>
        <begin position="167"/>
        <end position="177"/>
    </location>
</feature>
<feature type="region of interest" description="Disordered" evidence="1">
    <location>
        <begin position="126"/>
        <end position="184"/>
    </location>
</feature>
<gene>
    <name evidence="2" type="ORF">HERILL_LOCUS14336</name>
</gene>
<feature type="compositionally biased region" description="Polar residues" evidence="1">
    <location>
        <begin position="233"/>
        <end position="243"/>
    </location>
</feature>
<dbReference type="AlphaFoldDB" id="A0A7R8V307"/>
<accession>A0A7R8V307</accession>
<dbReference type="EMBL" id="LR899014">
    <property type="protein sequence ID" value="CAD7091940.1"/>
    <property type="molecule type" value="Genomic_DNA"/>
</dbReference>
<keyword evidence="3" id="KW-1185">Reference proteome</keyword>
<evidence type="ECO:0000313" key="2">
    <source>
        <dbReference type="EMBL" id="CAD7091940.1"/>
    </source>
</evidence>
<feature type="region of interest" description="Disordered" evidence="1">
    <location>
        <begin position="222"/>
        <end position="258"/>
    </location>
</feature>
<evidence type="ECO:0000313" key="3">
    <source>
        <dbReference type="Proteomes" id="UP000594454"/>
    </source>
</evidence>
<protein>
    <submittedName>
        <fullName evidence="2">Uncharacterized protein</fullName>
    </submittedName>
</protein>
<reference evidence="2 3" key="1">
    <citation type="submission" date="2020-11" db="EMBL/GenBank/DDBJ databases">
        <authorList>
            <person name="Wallbank WR R."/>
            <person name="Pardo Diaz C."/>
            <person name="Kozak K."/>
            <person name="Martin S."/>
            <person name="Jiggins C."/>
            <person name="Moest M."/>
            <person name="Warren A I."/>
            <person name="Generalovic N T."/>
            <person name="Byers J.R.P. K."/>
            <person name="Montejo-Kovacevich G."/>
            <person name="Yen C E."/>
        </authorList>
    </citation>
    <scope>NUCLEOTIDE SEQUENCE [LARGE SCALE GENOMIC DNA]</scope>
</reference>
<name>A0A7R8V307_HERIL</name>
<organism evidence="2 3">
    <name type="scientific">Hermetia illucens</name>
    <name type="common">Black soldier fly</name>
    <dbReference type="NCBI Taxonomy" id="343691"/>
    <lineage>
        <taxon>Eukaryota</taxon>
        <taxon>Metazoa</taxon>
        <taxon>Ecdysozoa</taxon>
        <taxon>Arthropoda</taxon>
        <taxon>Hexapoda</taxon>
        <taxon>Insecta</taxon>
        <taxon>Pterygota</taxon>
        <taxon>Neoptera</taxon>
        <taxon>Endopterygota</taxon>
        <taxon>Diptera</taxon>
        <taxon>Brachycera</taxon>
        <taxon>Stratiomyomorpha</taxon>
        <taxon>Stratiomyidae</taxon>
        <taxon>Hermetiinae</taxon>
        <taxon>Hermetia</taxon>
    </lineage>
</organism>
<sequence>MGDNINTSIEFHLEQINILKTTRMEVENLPRNALGFVWHPNDEEYRDLVTADDVLQHLDLLNVEINKNEERVLELNMAKLELNLTDMCRLEDDGVPEDSDATVVYQAARITPPCLRRLFMGSKYPSQDDNLATNSSKSSVIGSEHDDDDSNLTLLPRDSKCEDETSSLKSEGSSTSTTDEDVPAFPSFADQLNLKITYEDIVATRPPRMPFRILRDYYKENTSDLCSDGESCPVSSRSKSDNGGENAPRSAAVQSPSDYISCVDDRSSGYFSGGECSYITARRETTREPSEREPTRQQGTFYRDNWWNRRFIPPARRETIREPSEREPARQQGTFYQDNWRNRRFIPPARRETASESREPARQQGTFYRDNWRNRRFIPPRILRLRKLGWRV</sequence>
<dbReference type="Proteomes" id="UP000594454">
    <property type="component" value="Chromosome 6"/>
</dbReference>
<evidence type="ECO:0000256" key="1">
    <source>
        <dbReference type="SAM" id="MobiDB-lite"/>
    </source>
</evidence>
<proteinExistence type="predicted"/>
<dbReference type="InParanoid" id="A0A7R8V307"/>
<feature type="compositionally biased region" description="Polar residues" evidence="1">
    <location>
        <begin position="126"/>
        <end position="141"/>
    </location>
</feature>